<dbReference type="AlphaFoldDB" id="A0AAE1HG04"/>
<feature type="compositionally biased region" description="Acidic residues" evidence="2">
    <location>
        <begin position="64"/>
        <end position="82"/>
    </location>
</feature>
<keyword evidence="6" id="KW-1185">Reference proteome</keyword>
<dbReference type="SUPFAM" id="SSF57997">
    <property type="entry name" value="Tropomyosin"/>
    <property type="match status" value="1"/>
</dbReference>
<evidence type="ECO:0000313" key="3">
    <source>
        <dbReference type="EMBL" id="KAK3920518.1"/>
    </source>
</evidence>
<sequence>SFCQVTEMWRALKQKVNPLKRKVVDLEENIKTLNAQVREYEESIAEFKASIASLSHKIYKLEDGSDTEEHDVSFDDDFEDDKNDPFLEDCKYSDVEAEMFGSNGQNSKKPKNSSRRQTKKSQAAKGKPEKGSGSNGKSSRGRPLGSKNKTAPKSHLEKENDKLKEQIQKLMSQTEKK</sequence>
<reference evidence="3" key="1">
    <citation type="submission" date="2021-07" db="EMBL/GenBank/DDBJ databases">
        <authorList>
            <person name="Catto M.A."/>
            <person name="Jacobson A."/>
            <person name="Kennedy G."/>
            <person name="Labadie P."/>
            <person name="Hunt B.G."/>
            <person name="Srinivasan R."/>
        </authorList>
    </citation>
    <scope>NUCLEOTIDE SEQUENCE</scope>
    <source>
        <strain evidence="3">PL_HMW_Pooled</strain>
        <tissue evidence="3">Head</tissue>
    </source>
</reference>
<keyword evidence="1" id="KW-0175">Coiled coil</keyword>
<feature type="region of interest" description="Disordered" evidence="2">
    <location>
        <begin position="63"/>
        <end position="177"/>
    </location>
</feature>
<feature type="coiled-coil region" evidence="1">
    <location>
        <begin position="16"/>
        <end position="57"/>
    </location>
</feature>
<protein>
    <submittedName>
        <fullName evidence="3">UPF0134 protein</fullName>
    </submittedName>
</protein>
<evidence type="ECO:0000313" key="4">
    <source>
        <dbReference type="EMBL" id="KAK3921513.1"/>
    </source>
</evidence>
<evidence type="ECO:0000256" key="2">
    <source>
        <dbReference type="SAM" id="MobiDB-lite"/>
    </source>
</evidence>
<gene>
    <name evidence="4" type="ORF">KUF71_001293</name>
    <name evidence="3" type="ORF">KUF71_009789</name>
    <name evidence="5" type="ORF">KUF71_010828</name>
</gene>
<evidence type="ECO:0000313" key="6">
    <source>
        <dbReference type="Proteomes" id="UP001219518"/>
    </source>
</evidence>
<feature type="compositionally biased region" description="Basic and acidic residues" evidence="2">
    <location>
        <begin position="83"/>
        <end position="94"/>
    </location>
</feature>
<dbReference type="Proteomes" id="UP001219518">
    <property type="component" value="Unassembled WGS sequence"/>
</dbReference>
<dbReference type="Gene3D" id="1.20.5.170">
    <property type="match status" value="1"/>
</dbReference>
<comment type="caution">
    <text evidence="3">The sequence shown here is derived from an EMBL/GenBank/DDBJ whole genome shotgun (WGS) entry which is preliminary data.</text>
</comment>
<reference evidence="3" key="2">
    <citation type="journal article" date="2023" name="BMC Genomics">
        <title>Pest status, molecular evolution, and epigenetic factors derived from the genome assembly of Frankliniella fusca, a thysanopteran phytovirus vector.</title>
        <authorList>
            <person name="Catto M.A."/>
            <person name="Labadie P.E."/>
            <person name="Jacobson A.L."/>
            <person name="Kennedy G.G."/>
            <person name="Srinivasan R."/>
            <person name="Hunt B.G."/>
        </authorList>
    </citation>
    <scope>NUCLEOTIDE SEQUENCE</scope>
    <source>
        <strain evidence="3">PL_HMW_Pooled</strain>
    </source>
</reference>
<dbReference type="EMBL" id="JAHWGI010001042">
    <property type="protein sequence ID" value="KAK3921643.1"/>
    <property type="molecule type" value="Genomic_DNA"/>
</dbReference>
<organism evidence="3 6">
    <name type="scientific">Frankliniella fusca</name>
    <dbReference type="NCBI Taxonomy" id="407009"/>
    <lineage>
        <taxon>Eukaryota</taxon>
        <taxon>Metazoa</taxon>
        <taxon>Ecdysozoa</taxon>
        <taxon>Arthropoda</taxon>
        <taxon>Hexapoda</taxon>
        <taxon>Insecta</taxon>
        <taxon>Pterygota</taxon>
        <taxon>Neoptera</taxon>
        <taxon>Paraneoptera</taxon>
        <taxon>Thysanoptera</taxon>
        <taxon>Terebrantia</taxon>
        <taxon>Thripoidea</taxon>
        <taxon>Thripidae</taxon>
        <taxon>Frankliniella</taxon>
    </lineage>
</organism>
<accession>A0AAE1HG04</accession>
<dbReference type="EMBL" id="JAHWGI010001034">
    <property type="protein sequence ID" value="KAK3921513.1"/>
    <property type="molecule type" value="Genomic_DNA"/>
</dbReference>
<name>A0AAE1HG04_9NEOP</name>
<proteinExistence type="predicted"/>
<evidence type="ECO:0000256" key="1">
    <source>
        <dbReference type="SAM" id="Coils"/>
    </source>
</evidence>
<evidence type="ECO:0000313" key="5">
    <source>
        <dbReference type="EMBL" id="KAK3921643.1"/>
    </source>
</evidence>
<feature type="compositionally biased region" description="Basic and acidic residues" evidence="2">
    <location>
        <begin position="154"/>
        <end position="167"/>
    </location>
</feature>
<dbReference type="EMBL" id="JAHWGI010001007">
    <property type="protein sequence ID" value="KAK3920518.1"/>
    <property type="molecule type" value="Genomic_DNA"/>
</dbReference>
<feature type="compositionally biased region" description="Basic residues" evidence="2">
    <location>
        <begin position="108"/>
        <end position="119"/>
    </location>
</feature>
<feature type="non-terminal residue" evidence="3">
    <location>
        <position position="177"/>
    </location>
</feature>